<dbReference type="Proteomes" id="UP000565576">
    <property type="component" value="Unassembled WGS sequence"/>
</dbReference>
<reference evidence="1 4" key="2">
    <citation type="submission" date="2020-08" db="EMBL/GenBank/DDBJ databases">
        <title>Genomic Encyclopedia of Type Strains, Phase IV (KMG-V): Genome sequencing to study the core and pangenomes of soil and plant-associated prokaryotes.</title>
        <authorList>
            <person name="Whitman W."/>
        </authorList>
    </citation>
    <scope>NUCLEOTIDE SEQUENCE [LARGE SCALE GENOMIC DNA]</scope>
    <source>
        <strain evidence="1 4">SEMIA 4060</strain>
    </source>
</reference>
<sequence>MIRVAGTYDDSVKEAAGVAEANEWIIVSDTSWRCPNATSRRCRLADTGACCRRIHDGG</sequence>
<dbReference type="Proteomes" id="UP000199205">
    <property type="component" value="Unassembled WGS sequence"/>
</dbReference>
<reference evidence="2 3" key="1">
    <citation type="submission" date="2016-08" db="EMBL/GenBank/DDBJ databases">
        <authorList>
            <person name="Seilhamer J.J."/>
        </authorList>
    </citation>
    <scope>NUCLEOTIDE SEQUENCE [LARGE SCALE GENOMIC DNA]</scope>
    <source>
        <strain evidence="2 3">P1-7</strain>
    </source>
</reference>
<evidence type="ECO:0000313" key="3">
    <source>
        <dbReference type="Proteomes" id="UP000199205"/>
    </source>
</evidence>
<accession>A0A1C3X894</accession>
<gene>
    <name evidence="2" type="ORF">GA0061101_1282</name>
    <name evidence="1" type="ORF">GGD46_006784</name>
</gene>
<dbReference type="InterPro" id="IPR036052">
    <property type="entry name" value="TrpB-like_PALP_sf"/>
</dbReference>
<evidence type="ECO:0000313" key="1">
    <source>
        <dbReference type="EMBL" id="MBB6489455.1"/>
    </source>
</evidence>
<dbReference type="AlphaFoldDB" id="A0A1C3X894"/>
<proteinExistence type="predicted"/>
<dbReference type="Gene3D" id="3.40.50.1100">
    <property type="match status" value="1"/>
</dbReference>
<evidence type="ECO:0000313" key="4">
    <source>
        <dbReference type="Proteomes" id="UP000565576"/>
    </source>
</evidence>
<name>A0A1C3X894_9HYPH</name>
<organism evidence="2 3">
    <name type="scientific">Rhizobium lusitanum</name>
    <dbReference type="NCBI Taxonomy" id="293958"/>
    <lineage>
        <taxon>Bacteria</taxon>
        <taxon>Pseudomonadati</taxon>
        <taxon>Pseudomonadota</taxon>
        <taxon>Alphaproteobacteria</taxon>
        <taxon>Hyphomicrobiales</taxon>
        <taxon>Rhizobiaceae</taxon>
        <taxon>Rhizobium/Agrobacterium group</taxon>
        <taxon>Rhizobium</taxon>
    </lineage>
</organism>
<protein>
    <submittedName>
        <fullName evidence="2">Uncharacterized protein</fullName>
    </submittedName>
</protein>
<dbReference type="EMBL" id="JACHBG010000041">
    <property type="protein sequence ID" value="MBB6489455.1"/>
    <property type="molecule type" value="Genomic_DNA"/>
</dbReference>
<dbReference type="EMBL" id="FMAF01000028">
    <property type="protein sequence ID" value="SCB48435.1"/>
    <property type="molecule type" value="Genomic_DNA"/>
</dbReference>
<evidence type="ECO:0000313" key="2">
    <source>
        <dbReference type="EMBL" id="SCB48435.1"/>
    </source>
</evidence>